<evidence type="ECO:0000256" key="2">
    <source>
        <dbReference type="ARBA" id="ARBA00010072"/>
    </source>
</evidence>
<evidence type="ECO:0000256" key="11">
    <source>
        <dbReference type="RuleBase" id="RU363032"/>
    </source>
</evidence>
<comment type="similarity">
    <text evidence="2">Belongs to the binding-protein-dependent transport system permease family. HisMQ subfamily.</text>
</comment>
<feature type="signal peptide" evidence="12">
    <location>
        <begin position="1"/>
        <end position="20"/>
    </location>
</feature>
<evidence type="ECO:0000256" key="8">
    <source>
        <dbReference type="ARBA" id="ARBA00022970"/>
    </source>
</evidence>
<evidence type="ECO:0000256" key="12">
    <source>
        <dbReference type="SAM" id="SignalP"/>
    </source>
</evidence>
<dbReference type="Gene3D" id="1.10.3720.10">
    <property type="entry name" value="MetI-like"/>
    <property type="match status" value="1"/>
</dbReference>
<dbReference type="RefSeq" id="WP_379745814.1">
    <property type="nucleotide sequence ID" value="NZ_JBHTCP010000003.1"/>
</dbReference>
<organism evidence="14 15">
    <name type="scientific">Fictibacillus iocasae</name>
    <dbReference type="NCBI Taxonomy" id="2715437"/>
    <lineage>
        <taxon>Bacteria</taxon>
        <taxon>Bacillati</taxon>
        <taxon>Bacillota</taxon>
        <taxon>Bacilli</taxon>
        <taxon>Bacillales</taxon>
        <taxon>Fictibacillaceae</taxon>
        <taxon>Fictibacillus</taxon>
    </lineage>
</organism>
<dbReference type="Pfam" id="PF00497">
    <property type="entry name" value="SBP_bac_3"/>
    <property type="match status" value="1"/>
</dbReference>
<dbReference type="PANTHER" id="PTHR30614">
    <property type="entry name" value="MEMBRANE COMPONENT OF AMINO ACID ABC TRANSPORTER"/>
    <property type="match status" value="1"/>
</dbReference>
<keyword evidence="9 11" id="KW-1133">Transmembrane helix</keyword>
<dbReference type="Proteomes" id="UP001596549">
    <property type="component" value="Unassembled WGS sequence"/>
</dbReference>
<evidence type="ECO:0000256" key="6">
    <source>
        <dbReference type="ARBA" id="ARBA00022692"/>
    </source>
</evidence>
<evidence type="ECO:0000256" key="9">
    <source>
        <dbReference type="ARBA" id="ARBA00022989"/>
    </source>
</evidence>
<dbReference type="SMART" id="SM00079">
    <property type="entry name" value="PBPe"/>
    <property type="match status" value="1"/>
</dbReference>
<dbReference type="InterPro" id="IPR018313">
    <property type="entry name" value="SBP_3_CS"/>
</dbReference>
<dbReference type="PROSITE" id="PS50928">
    <property type="entry name" value="ABC_TM1"/>
    <property type="match status" value="1"/>
</dbReference>
<keyword evidence="10 11" id="KW-0472">Membrane</keyword>
<accession>A0ABW2NM28</accession>
<evidence type="ECO:0000256" key="3">
    <source>
        <dbReference type="ARBA" id="ARBA00010333"/>
    </source>
</evidence>
<evidence type="ECO:0000256" key="4">
    <source>
        <dbReference type="ARBA" id="ARBA00022448"/>
    </source>
</evidence>
<name>A0ABW2NM28_9BACL</name>
<evidence type="ECO:0000313" key="15">
    <source>
        <dbReference type="Proteomes" id="UP001596549"/>
    </source>
</evidence>
<evidence type="ECO:0000256" key="1">
    <source>
        <dbReference type="ARBA" id="ARBA00004651"/>
    </source>
</evidence>
<dbReference type="InterPro" id="IPR001320">
    <property type="entry name" value="Iontro_rcpt_C"/>
</dbReference>
<protein>
    <submittedName>
        <fullName evidence="14">ABC transporter substrate-binding protein/permease</fullName>
    </submittedName>
</protein>
<dbReference type="InterPro" id="IPR010065">
    <property type="entry name" value="AA_ABC_transptr_permease_3TM"/>
</dbReference>
<dbReference type="SUPFAM" id="SSF53850">
    <property type="entry name" value="Periplasmic binding protein-like II"/>
    <property type="match status" value="1"/>
</dbReference>
<keyword evidence="6 11" id="KW-0812">Transmembrane</keyword>
<proteinExistence type="inferred from homology"/>
<dbReference type="InterPro" id="IPR000515">
    <property type="entry name" value="MetI-like"/>
</dbReference>
<keyword evidence="15" id="KW-1185">Reference proteome</keyword>
<sequence>MARKKLAVLLFAAIMLIGLAGQSFVQGVPSAEAKEKHAKTLVMGTSADYPPYEYIDTAKSNEIIGFDIDIAKHIADELGYNLVVKDMDFNGLVPAVDSGRVDFVMAGMTPNEERKQKVDFSKIYYSAQQLIVTNDKNIKEIEDLKGKALGVQLGSIQEKEAKKITDKVDEVKLEKRNKIPDLVQELQTGRIDAAIIEDGVAVEYLNKNSKLKAFVIPNTGSAGSAAAFPKGSKLTEQFNQEIDKMKESGELDKLVQKWFKIEKKDSEKEDTSGIDFSAISIPFILKGIITTLKFVSVSIVLGFFLGSLLALMKIAKFAPLRWFADAYTSIFRGTPLILQLLFFYFATPQLTGYEISPFLAGVLTFGLNSAAYISEIIRAGINAVDKGQREASLALGVPYSKMMRQIILPQALKNILPALMNEFITLTKESAIIAVIGVMDIMRRSQIVGADTYRYFEPLIVAGLIYYVMVMALTVLGRMVERRMSRGD</sequence>
<feature type="transmembrane region" description="Helical" evidence="11">
    <location>
        <begin position="326"/>
        <end position="346"/>
    </location>
</feature>
<evidence type="ECO:0000313" key="14">
    <source>
        <dbReference type="EMBL" id="MFC7370470.1"/>
    </source>
</evidence>
<dbReference type="CDD" id="cd06261">
    <property type="entry name" value="TM_PBP2"/>
    <property type="match status" value="1"/>
</dbReference>
<evidence type="ECO:0000256" key="10">
    <source>
        <dbReference type="ARBA" id="ARBA00023136"/>
    </source>
</evidence>
<dbReference type="SUPFAM" id="SSF161098">
    <property type="entry name" value="MetI-like"/>
    <property type="match status" value="1"/>
</dbReference>
<feature type="transmembrane region" description="Helical" evidence="11">
    <location>
        <begin position="455"/>
        <end position="476"/>
    </location>
</feature>
<comment type="similarity">
    <text evidence="3">Belongs to the bacterial solute-binding protein 3 family.</text>
</comment>
<keyword evidence="7 12" id="KW-0732">Signal</keyword>
<dbReference type="Gene3D" id="3.40.190.10">
    <property type="entry name" value="Periplasmic binding protein-like II"/>
    <property type="match status" value="2"/>
</dbReference>
<dbReference type="PROSITE" id="PS01039">
    <property type="entry name" value="SBP_BACTERIAL_3"/>
    <property type="match status" value="1"/>
</dbReference>
<dbReference type="EMBL" id="JBHTCP010000003">
    <property type="protein sequence ID" value="MFC7370470.1"/>
    <property type="molecule type" value="Genomic_DNA"/>
</dbReference>
<dbReference type="Pfam" id="PF00528">
    <property type="entry name" value="BPD_transp_1"/>
    <property type="match status" value="1"/>
</dbReference>
<dbReference type="InterPro" id="IPR043429">
    <property type="entry name" value="ArtM/GltK/GlnP/TcyL/YhdX-like"/>
</dbReference>
<comment type="subcellular location">
    <subcellularLocation>
        <location evidence="1 11">Cell membrane</location>
        <topology evidence="1 11">Multi-pass membrane protein</topology>
    </subcellularLocation>
</comment>
<dbReference type="NCBIfam" id="TIGR01726">
    <property type="entry name" value="HEQRo_perm_3TM"/>
    <property type="match status" value="1"/>
</dbReference>
<keyword evidence="5" id="KW-1003">Cell membrane</keyword>
<reference evidence="15" key="1">
    <citation type="journal article" date="2019" name="Int. J. Syst. Evol. Microbiol.">
        <title>The Global Catalogue of Microorganisms (GCM) 10K type strain sequencing project: providing services to taxonomists for standard genome sequencing and annotation.</title>
        <authorList>
            <consortium name="The Broad Institute Genomics Platform"/>
            <consortium name="The Broad Institute Genome Sequencing Center for Infectious Disease"/>
            <person name="Wu L."/>
            <person name="Ma J."/>
        </authorList>
    </citation>
    <scope>NUCLEOTIDE SEQUENCE [LARGE SCALE GENOMIC DNA]</scope>
    <source>
        <strain evidence="15">NBRC 106396</strain>
    </source>
</reference>
<evidence type="ECO:0000256" key="5">
    <source>
        <dbReference type="ARBA" id="ARBA00022475"/>
    </source>
</evidence>
<gene>
    <name evidence="14" type="ORF">ACFQPF_02140</name>
</gene>
<feature type="chain" id="PRO_5046990416" evidence="12">
    <location>
        <begin position="21"/>
        <end position="488"/>
    </location>
</feature>
<keyword evidence="8" id="KW-0029">Amino-acid transport</keyword>
<dbReference type="SMART" id="SM00062">
    <property type="entry name" value="PBPb"/>
    <property type="match status" value="1"/>
</dbReference>
<feature type="domain" description="ABC transmembrane type-1" evidence="13">
    <location>
        <begin position="288"/>
        <end position="477"/>
    </location>
</feature>
<dbReference type="InterPro" id="IPR001638">
    <property type="entry name" value="Solute-binding_3/MltF_N"/>
</dbReference>
<evidence type="ECO:0000256" key="7">
    <source>
        <dbReference type="ARBA" id="ARBA00022729"/>
    </source>
</evidence>
<keyword evidence="4 11" id="KW-0813">Transport</keyword>
<comment type="caution">
    <text evidence="14">The sequence shown here is derived from an EMBL/GenBank/DDBJ whole genome shotgun (WGS) entry which is preliminary data.</text>
</comment>
<dbReference type="InterPro" id="IPR035906">
    <property type="entry name" value="MetI-like_sf"/>
</dbReference>
<dbReference type="PANTHER" id="PTHR30614:SF20">
    <property type="entry name" value="GLUTAMINE TRANSPORT SYSTEM PERMEASE PROTEIN GLNP"/>
    <property type="match status" value="1"/>
</dbReference>
<feature type="transmembrane region" description="Helical" evidence="11">
    <location>
        <begin position="294"/>
        <end position="314"/>
    </location>
</feature>
<evidence type="ECO:0000259" key="13">
    <source>
        <dbReference type="PROSITE" id="PS50928"/>
    </source>
</evidence>